<reference evidence="1 2" key="1">
    <citation type="submission" date="2020-02" db="EMBL/GenBank/DDBJ databases">
        <authorList>
            <person name="Ferguson B K."/>
        </authorList>
    </citation>
    <scope>NUCLEOTIDE SEQUENCE [LARGE SCALE GENOMIC DNA]</scope>
</reference>
<dbReference type="EMBL" id="CADCXU010011417">
    <property type="protein sequence ID" value="CAB0001763.1"/>
    <property type="molecule type" value="Genomic_DNA"/>
</dbReference>
<feature type="non-terminal residue" evidence="1">
    <location>
        <position position="59"/>
    </location>
</feature>
<accession>A0A6H5GF33</accession>
<dbReference type="AlphaFoldDB" id="A0A6H5GF33"/>
<evidence type="ECO:0000313" key="2">
    <source>
        <dbReference type="Proteomes" id="UP000479000"/>
    </source>
</evidence>
<dbReference type="Proteomes" id="UP000479000">
    <property type="component" value="Unassembled WGS sequence"/>
</dbReference>
<gene>
    <name evidence="1" type="ORF">NTEN_LOCUS7550</name>
</gene>
<proteinExistence type="predicted"/>
<organism evidence="1 2">
    <name type="scientific">Nesidiocoris tenuis</name>
    <dbReference type="NCBI Taxonomy" id="355587"/>
    <lineage>
        <taxon>Eukaryota</taxon>
        <taxon>Metazoa</taxon>
        <taxon>Ecdysozoa</taxon>
        <taxon>Arthropoda</taxon>
        <taxon>Hexapoda</taxon>
        <taxon>Insecta</taxon>
        <taxon>Pterygota</taxon>
        <taxon>Neoptera</taxon>
        <taxon>Paraneoptera</taxon>
        <taxon>Hemiptera</taxon>
        <taxon>Heteroptera</taxon>
        <taxon>Panheteroptera</taxon>
        <taxon>Cimicomorpha</taxon>
        <taxon>Miridae</taxon>
        <taxon>Dicyphina</taxon>
        <taxon>Nesidiocoris</taxon>
    </lineage>
</organism>
<protein>
    <submittedName>
        <fullName evidence="1">Uncharacterized protein</fullName>
    </submittedName>
</protein>
<evidence type="ECO:0000313" key="1">
    <source>
        <dbReference type="EMBL" id="CAB0001763.1"/>
    </source>
</evidence>
<keyword evidence="2" id="KW-1185">Reference proteome</keyword>
<sequence>MIITGQFVLTSQLEWLMLLRFNRYTRSLKNECRLNKNHFQRSIDIVYRKALYDYNTKLV</sequence>
<name>A0A6H5GF33_9HEMI</name>